<proteinExistence type="predicted"/>
<gene>
    <name evidence="1" type="ORF">BYL167_LOCUS33932</name>
    <name evidence="2" type="ORF">BYL167_LOCUS44439</name>
    <name evidence="3" type="ORF">GIL414_LOCUS47018</name>
    <name evidence="4" type="ORF">SMN809_LOCUS53074</name>
</gene>
<dbReference type="Proteomes" id="UP000681720">
    <property type="component" value="Unassembled WGS sequence"/>
</dbReference>
<dbReference type="EMBL" id="CAJOBH010067363">
    <property type="protein sequence ID" value="CAF4454908.1"/>
    <property type="molecule type" value="Genomic_DNA"/>
</dbReference>
<dbReference type="GO" id="GO:0042626">
    <property type="term" value="F:ATPase-coupled transmembrane transporter activity"/>
    <property type="evidence" value="ECO:0007669"/>
    <property type="project" value="TreeGrafter"/>
</dbReference>
<dbReference type="InterPro" id="IPR027417">
    <property type="entry name" value="P-loop_NTPase"/>
</dbReference>
<dbReference type="EMBL" id="CAJOBI010181596">
    <property type="protein sequence ID" value="CAF4928589.1"/>
    <property type="molecule type" value="Genomic_DNA"/>
</dbReference>
<dbReference type="Gene3D" id="3.40.50.300">
    <property type="entry name" value="P-loop containing nucleotide triphosphate hydrolases"/>
    <property type="match status" value="1"/>
</dbReference>
<comment type="caution">
    <text evidence="3">The sequence shown here is derived from an EMBL/GenBank/DDBJ whole genome shotgun (WGS) entry which is preliminary data.</text>
</comment>
<dbReference type="EMBL" id="CAJOBJ010149225">
    <property type="protein sequence ID" value="CAF4797723.1"/>
    <property type="molecule type" value="Genomic_DNA"/>
</dbReference>
<protein>
    <recommendedName>
        <fullName evidence="6">p-glycoprotein</fullName>
    </recommendedName>
</protein>
<reference evidence="3" key="1">
    <citation type="submission" date="2021-02" db="EMBL/GenBank/DDBJ databases">
        <authorList>
            <person name="Nowell W R."/>
        </authorList>
    </citation>
    <scope>NUCLEOTIDE SEQUENCE</scope>
</reference>
<evidence type="ECO:0000313" key="3">
    <source>
        <dbReference type="EMBL" id="CAF4797723.1"/>
    </source>
</evidence>
<dbReference type="PANTHER" id="PTHR24222">
    <property type="entry name" value="ABC TRANSPORTER B FAMILY"/>
    <property type="match status" value="1"/>
</dbReference>
<evidence type="ECO:0000313" key="1">
    <source>
        <dbReference type="EMBL" id="CAF4454908.1"/>
    </source>
</evidence>
<dbReference type="Proteomes" id="UP000681967">
    <property type="component" value="Unassembled WGS sequence"/>
</dbReference>
<evidence type="ECO:0008006" key="6">
    <source>
        <dbReference type="Google" id="ProtNLM"/>
    </source>
</evidence>
<evidence type="ECO:0000313" key="2">
    <source>
        <dbReference type="EMBL" id="CAF4709975.1"/>
    </source>
</evidence>
<evidence type="ECO:0000313" key="4">
    <source>
        <dbReference type="EMBL" id="CAF4928589.1"/>
    </source>
</evidence>
<feature type="non-terminal residue" evidence="3">
    <location>
        <position position="61"/>
    </location>
</feature>
<feature type="non-terminal residue" evidence="3">
    <location>
        <position position="1"/>
    </location>
</feature>
<dbReference type="Proteomes" id="UP000676336">
    <property type="component" value="Unassembled WGS sequence"/>
</dbReference>
<name>A0A8S3BEY3_9BILA</name>
<dbReference type="PANTHER" id="PTHR24222:SF76">
    <property type="entry name" value="MYCOBACTIN IMPORT ATP-BINDING_PERMEASE PROTEIN IRTB"/>
    <property type="match status" value="1"/>
</dbReference>
<organism evidence="3 5">
    <name type="scientific">Rotaria magnacalcarata</name>
    <dbReference type="NCBI Taxonomy" id="392030"/>
    <lineage>
        <taxon>Eukaryota</taxon>
        <taxon>Metazoa</taxon>
        <taxon>Spiralia</taxon>
        <taxon>Gnathifera</taxon>
        <taxon>Rotifera</taxon>
        <taxon>Eurotatoria</taxon>
        <taxon>Bdelloidea</taxon>
        <taxon>Philodinida</taxon>
        <taxon>Philodinidae</taxon>
        <taxon>Rotaria</taxon>
    </lineage>
</organism>
<dbReference type="SUPFAM" id="SSF52540">
    <property type="entry name" value="P-loop containing nucleoside triphosphate hydrolases"/>
    <property type="match status" value="1"/>
</dbReference>
<accession>A0A8S3BEY3</accession>
<evidence type="ECO:0000313" key="5">
    <source>
        <dbReference type="Proteomes" id="UP000681720"/>
    </source>
</evidence>
<dbReference type="AlphaFoldDB" id="A0A8S3BEY3"/>
<sequence length="61" mass="6779">IKTLNVAWLRQHIGVVSQEPVLFTGTIEENIRFGKQDATDEEVIAAAKMANAHEFIMALPD</sequence>
<dbReference type="EMBL" id="CAJOBH010120729">
    <property type="protein sequence ID" value="CAF4709975.1"/>
    <property type="molecule type" value="Genomic_DNA"/>
</dbReference>
<dbReference type="InterPro" id="IPR039421">
    <property type="entry name" value="Type_1_exporter"/>
</dbReference>
<dbReference type="GO" id="GO:0005886">
    <property type="term" value="C:plasma membrane"/>
    <property type="evidence" value="ECO:0007669"/>
    <property type="project" value="TreeGrafter"/>
</dbReference>